<dbReference type="SMART" id="SM00959">
    <property type="entry name" value="Rho_N"/>
    <property type="match status" value="1"/>
</dbReference>
<dbReference type="PROSITE" id="PS51856">
    <property type="entry name" value="RHO_RNA_BD"/>
    <property type="match status" value="1"/>
</dbReference>
<dbReference type="InterPro" id="IPR012340">
    <property type="entry name" value="NA-bd_OB-fold"/>
</dbReference>
<keyword evidence="8 9" id="KW-0804">Transcription</keyword>
<dbReference type="Gene3D" id="3.40.50.300">
    <property type="entry name" value="P-loop containing nucleotide triphosphate hydrolases"/>
    <property type="match status" value="1"/>
</dbReference>
<comment type="caution">
    <text evidence="9">Lacks conserved residue(s) required for the propagation of feature annotation.</text>
</comment>
<evidence type="ECO:0000256" key="10">
    <source>
        <dbReference type="NCBIfam" id="TIGR00767"/>
    </source>
</evidence>
<gene>
    <name evidence="9" type="primary">rho</name>
    <name evidence="14" type="ORF">FC36_GL000910</name>
</gene>
<evidence type="ECO:0000313" key="14">
    <source>
        <dbReference type="EMBL" id="KRL82470.1"/>
    </source>
</evidence>
<evidence type="ECO:0000256" key="7">
    <source>
        <dbReference type="ARBA" id="ARBA00023015"/>
    </source>
</evidence>
<accession>A0A0R1TM80</accession>
<dbReference type="Pfam" id="PF07498">
    <property type="entry name" value="Rho_N"/>
    <property type="match status" value="1"/>
</dbReference>
<dbReference type="AlphaFoldDB" id="A0A0R1TM80"/>
<evidence type="ECO:0000256" key="4">
    <source>
        <dbReference type="ARBA" id="ARBA00022806"/>
    </source>
</evidence>
<dbReference type="STRING" id="1423740.FC36_GL000910"/>
<evidence type="ECO:0000256" key="12">
    <source>
        <dbReference type="SAM" id="MobiDB-lite"/>
    </source>
</evidence>
<comment type="similarity">
    <text evidence="9 11">Belongs to the Rho family.</text>
</comment>
<evidence type="ECO:0000256" key="3">
    <source>
        <dbReference type="ARBA" id="ARBA00022801"/>
    </source>
</evidence>
<comment type="function">
    <text evidence="9">Facilitates transcription termination by a mechanism that involves Rho binding to the nascent RNA, activation of Rho's RNA-dependent ATPase activity, and release of the mRNA from the DNA template.</text>
</comment>
<keyword evidence="2 9" id="KW-0547">Nucleotide-binding</keyword>
<evidence type="ECO:0000256" key="1">
    <source>
        <dbReference type="ARBA" id="ARBA00022472"/>
    </source>
</evidence>
<reference evidence="14 15" key="1">
    <citation type="journal article" date="2015" name="Genome Announc.">
        <title>Expanding the biotechnology potential of lactobacilli through comparative genomics of 213 strains and associated genera.</title>
        <authorList>
            <person name="Sun Z."/>
            <person name="Harris H.M."/>
            <person name="McCann A."/>
            <person name="Guo C."/>
            <person name="Argimon S."/>
            <person name="Zhang W."/>
            <person name="Yang X."/>
            <person name="Jeffery I.B."/>
            <person name="Cooney J.C."/>
            <person name="Kagawa T.F."/>
            <person name="Liu W."/>
            <person name="Song Y."/>
            <person name="Salvetti E."/>
            <person name="Wrobel A."/>
            <person name="Rasinkangas P."/>
            <person name="Parkhill J."/>
            <person name="Rea M.C."/>
            <person name="O'Sullivan O."/>
            <person name="Ritari J."/>
            <person name="Douillard F.P."/>
            <person name="Paul Ross R."/>
            <person name="Yang R."/>
            <person name="Briner A.E."/>
            <person name="Felis G.E."/>
            <person name="de Vos W.M."/>
            <person name="Barrangou R."/>
            <person name="Klaenhammer T.R."/>
            <person name="Caufield P.W."/>
            <person name="Cui Y."/>
            <person name="Zhang H."/>
            <person name="O'Toole P.W."/>
        </authorList>
    </citation>
    <scope>NUCLEOTIDE SEQUENCE [LARGE SCALE GENOMIC DNA]</scope>
    <source>
        <strain evidence="14 15">DSM 15833</strain>
    </source>
</reference>
<dbReference type="Proteomes" id="UP000051048">
    <property type="component" value="Unassembled WGS sequence"/>
</dbReference>
<keyword evidence="1 9" id="KW-0806">Transcription termination</keyword>
<dbReference type="GO" id="GO:0006353">
    <property type="term" value="P:DNA-templated transcription termination"/>
    <property type="evidence" value="ECO:0007669"/>
    <property type="project" value="UniProtKB-UniRule"/>
</dbReference>
<evidence type="ECO:0000259" key="13">
    <source>
        <dbReference type="PROSITE" id="PS51856"/>
    </source>
</evidence>
<keyword evidence="4 9" id="KW-0347">Helicase</keyword>
<dbReference type="Pfam" id="PF00006">
    <property type="entry name" value="ATP-synt_ab"/>
    <property type="match status" value="1"/>
</dbReference>
<dbReference type="GO" id="GO:0008186">
    <property type="term" value="F:ATP-dependent activity, acting on RNA"/>
    <property type="evidence" value="ECO:0007669"/>
    <property type="project" value="UniProtKB-UniRule"/>
</dbReference>
<dbReference type="SUPFAM" id="SSF50249">
    <property type="entry name" value="Nucleic acid-binding proteins"/>
    <property type="match status" value="1"/>
</dbReference>
<dbReference type="InterPro" id="IPR027417">
    <property type="entry name" value="P-loop_NTPase"/>
</dbReference>
<evidence type="ECO:0000256" key="5">
    <source>
        <dbReference type="ARBA" id="ARBA00022840"/>
    </source>
</evidence>
<organism evidence="14 15">
    <name type="scientific">Ligilactobacillus equi DSM 15833 = JCM 10991</name>
    <dbReference type="NCBI Taxonomy" id="1423740"/>
    <lineage>
        <taxon>Bacteria</taxon>
        <taxon>Bacillati</taxon>
        <taxon>Bacillota</taxon>
        <taxon>Bacilli</taxon>
        <taxon>Lactobacillales</taxon>
        <taxon>Lactobacillaceae</taxon>
        <taxon>Ligilactobacillus</taxon>
    </lineage>
</organism>
<keyword evidence="6 9" id="KW-0694">RNA-binding</keyword>
<dbReference type="CDD" id="cd01128">
    <property type="entry name" value="rho_factor_C"/>
    <property type="match status" value="1"/>
</dbReference>
<dbReference type="InterPro" id="IPR004665">
    <property type="entry name" value="Term_rho"/>
</dbReference>
<protein>
    <recommendedName>
        <fullName evidence="9 10">Transcription termination factor Rho</fullName>
        <ecNumber evidence="9 10">3.6.4.-</ecNumber>
    </recommendedName>
    <alternativeName>
        <fullName evidence="9">ATP-dependent helicase Rho</fullName>
    </alternativeName>
</protein>
<feature type="region of interest" description="Disordered" evidence="12">
    <location>
        <begin position="1"/>
        <end position="25"/>
    </location>
</feature>
<evidence type="ECO:0000256" key="6">
    <source>
        <dbReference type="ARBA" id="ARBA00022884"/>
    </source>
</evidence>
<dbReference type="PATRIC" id="fig|1423740.3.peg.979"/>
<dbReference type="OrthoDB" id="9805197at2"/>
<keyword evidence="7 9" id="KW-0805">Transcription regulation</keyword>
<dbReference type="GO" id="GO:0004386">
    <property type="term" value="F:helicase activity"/>
    <property type="evidence" value="ECO:0007669"/>
    <property type="project" value="UniProtKB-UniRule"/>
</dbReference>
<evidence type="ECO:0000313" key="15">
    <source>
        <dbReference type="Proteomes" id="UP000051048"/>
    </source>
</evidence>
<keyword evidence="5 9" id="KW-0067">ATP-binding</keyword>
<feature type="binding site" evidence="9">
    <location>
        <begin position="210"/>
        <end position="215"/>
    </location>
    <ligand>
        <name>ATP</name>
        <dbReference type="ChEBI" id="CHEBI:30616"/>
    </ligand>
</feature>
<dbReference type="PANTHER" id="PTHR46425:SF1">
    <property type="entry name" value="TRANSCRIPTION TERMINATION FACTOR RHO"/>
    <property type="match status" value="1"/>
</dbReference>
<dbReference type="SMART" id="SM00382">
    <property type="entry name" value="AAA"/>
    <property type="match status" value="1"/>
</dbReference>
<dbReference type="NCBIfam" id="NF006886">
    <property type="entry name" value="PRK09376.1"/>
    <property type="match status" value="1"/>
</dbReference>
<dbReference type="GO" id="GO:0005524">
    <property type="term" value="F:ATP binding"/>
    <property type="evidence" value="ECO:0007669"/>
    <property type="project" value="UniProtKB-UniRule"/>
</dbReference>
<feature type="binding site" evidence="9">
    <location>
        <begin position="198"/>
        <end position="203"/>
    </location>
    <ligand>
        <name>ATP</name>
        <dbReference type="ChEBI" id="CHEBI:30616"/>
    </ligand>
</feature>
<dbReference type="EMBL" id="AZFH01000021">
    <property type="protein sequence ID" value="KRL82470.1"/>
    <property type="molecule type" value="Genomic_DNA"/>
</dbReference>
<dbReference type="InterPro" id="IPR041703">
    <property type="entry name" value="Rho_factor_ATP-bd"/>
</dbReference>
<dbReference type="GO" id="GO:0003723">
    <property type="term" value="F:RNA binding"/>
    <property type="evidence" value="ECO:0007669"/>
    <property type="project" value="UniProtKB-UniRule"/>
</dbReference>
<dbReference type="InterPro" id="IPR003593">
    <property type="entry name" value="AAA+_ATPase"/>
</dbReference>
<feature type="binding site" evidence="9">
    <location>
        <position position="241"/>
    </location>
    <ligand>
        <name>ATP</name>
        <dbReference type="ChEBI" id="CHEBI:30616"/>
    </ligand>
</feature>
<evidence type="ECO:0000256" key="8">
    <source>
        <dbReference type="ARBA" id="ARBA00023163"/>
    </source>
</evidence>
<dbReference type="HAMAP" id="MF_01884">
    <property type="entry name" value="Rho"/>
    <property type="match status" value="1"/>
</dbReference>
<dbReference type="InterPro" id="IPR011113">
    <property type="entry name" value="Rho_RNA-bd"/>
</dbReference>
<dbReference type="EC" id="3.6.4.-" evidence="9 10"/>
<name>A0A0R1TM80_9LACO</name>
<dbReference type="Pfam" id="PF07497">
    <property type="entry name" value="Rho_RNA_bind"/>
    <property type="match status" value="1"/>
</dbReference>
<sequence>MVEKQTDNRRYSKRKSERELTESERAQITEARKDVISTLQAKSLAALYADADKYGLDASDMSRQELIIAVAQAMADQDGHYFIEGVLEIMHPQDKDPYGFLRPVNYGPSREDLYVSYSQLRLGLRQGDLLSGIARPARLGQNGALLWVDKVNNKAPGQARLRPPFKGLTAIYPEEQIKLTTTPTRLATRLIDIFAPIGFGQRSLIVAPPKAGKTSLLKEIAQGISKNYPEAHLIMLLIDERPEEVTELERTIKGEVVYSTFDQRPENHLRVADLVLQRAQRLVEEGEDVIILMDSLTRLARAANIVEKPSGRTLSGGVDPAALYRPKRFFGAARNVEEGGSLTIIATALVETGSRMDEVIFEEFKGTGNQEIRLDRTLAERRVFPAIDIKASSTRREELLLDRQVLKASWALRDHFSRTYDSREGSFTREIDQTQQMRTLLAKLKQSSSNRVFCREVLAQEKQK</sequence>
<dbReference type="RefSeq" id="WP_023859818.1">
    <property type="nucleotide sequence ID" value="NZ_AZFH01000021.1"/>
</dbReference>
<dbReference type="Gene3D" id="2.40.50.140">
    <property type="entry name" value="Nucleic acid-binding proteins"/>
    <property type="match status" value="1"/>
</dbReference>
<dbReference type="PANTHER" id="PTHR46425">
    <property type="entry name" value="TRANSCRIPTION TERMINATION FACTOR RHO"/>
    <property type="match status" value="1"/>
</dbReference>
<evidence type="ECO:0000256" key="9">
    <source>
        <dbReference type="HAMAP-Rule" id="MF_01884"/>
    </source>
</evidence>
<feature type="domain" description="Rho RNA-BD" evidence="13">
    <location>
        <begin position="80"/>
        <end position="155"/>
    </location>
</feature>
<dbReference type="GO" id="GO:0016787">
    <property type="term" value="F:hydrolase activity"/>
    <property type="evidence" value="ECO:0007669"/>
    <property type="project" value="UniProtKB-KW"/>
</dbReference>
<evidence type="ECO:0000256" key="2">
    <source>
        <dbReference type="ARBA" id="ARBA00022741"/>
    </source>
</evidence>
<dbReference type="InterPro" id="IPR011112">
    <property type="entry name" value="Rho-like_N"/>
</dbReference>
<proteinExistence type="inferred from homology"/>
<comment type="caution">
    <text evidence="14">The sequence shown here is derived from an EMBL/GenBank/DDBJ whole genome shotgun (WGS) entry which is preliminary data.</text>
</comment>
<dbReference type="InterPro" id="IPR000194">
    <property type="entry name" value="ATPase_F1/V1/A1_a/bsu_nucl-bd"/>
</dbReference>
<keyword evidence="3 9" id="KW-0378">Hydrolase</keyword>
<evidence type="ECO:0000256" key="11">
    <source>
        <dbReference type="PROSITE-ProRule" id="PRU01203"/>
    </source>
</evidence>
<dbReference type="SUPFAM" id="SSF52540">
    <property type="entry name" value="P-loop containing nucleoside triphosphate hydrolases"/>
    <property type="match status" value="1"/>
</dbReference>
<dbReference type="NCBIfam" id="TIGR00767">
    <property type="entry name" value="rho"/>
    <property type="match status" value="1"/>
</dbReference>
<comment type="subunit">
    <text evidence="9">Homohexamer. The homohexamer assembles into an open ring structure.</text>
</comment>